<protein>
    <submittedName>
        <fullName evidence="1">Uncharacterized protein</fullName>
    </submittedName>
</protein>
<dbReference type="RefSeq" id="WP_155836566.1">
    <property type="nucleotide sequence ID" value="NZ_AWFB01000089.1"/>
</dbReference>
<dbReference type="STRING" id="1280941.HY2_05360"/>
<reference evidence="1 2" key="1">
    <citation type="submission" date="2013-04" db="EMBL/GenBank/DDBJ databases">
        <title>Hyphomonas sp. T24B3 Genome Sequencing.</title>
        <authorList>
            <person name="Lai Q."/>
            <person name="Shao Z."/>
        </authorList>
    </citation>
    <scope>NUCLEOTIDE SEQUENCE [LARGE SCALE GENOMIC DNA]</scope>
    <source>
        <strain evidence="1 2">T24B3</strain>
    </source>
</reference>
<organism evidence="1 2">
    <name type="scientific">Hyphomonas pacifica</name>
    <dbReference type="NCBI Taxonomy" id="1280941"/>
    <lineage>
        <taxon>Bacteria</taxon>
        <taxon>Pseudomonadati</taxon>
        <taxon>Pseudomonadota</taxon>
        <taxon>Alphaproteobacteria</taxon>
        <taxon>Hyphomonadales</taxon>
        <taxon>Hyphomonadaceae</taxon>
        <taxon>Hyphomonas</taxon>
    </lineage>
</organism>
<evidence type="ECO:0000313" key="2">
    <source>
        <dbReference type="Proteomes" id="UP000249123"/>
    </source>
</evidence>
<sequence>MYRQFARLGLCLSSVFLAAAYAEPGKAVYGPLVEIGAAEFELVYGQFTGGAEEGG</sequence>
<accession>A0A062TTR4</accession>
<dbReference type="AlphaFoldDB" id="A0A062TTR4"/>
<gene>
    <name evidence="1" type="ORF">HY3_06335</name>
</gene>
<comment type="caution">
    <text evidence="1">The sequence shown here is derived from an EMBL/GenBank/DDBJ whole genome shotgun (WGS) entry which is preliminary data.</text>
</comment>
<proteinExistence type="predicted"/>
<dbReference type="Proteomes" id="UP000249123">
    <property type="component" value="Unassembled WGS sequence"/>
</dbReference>
<name>A0A062TTR4_9PROT</name>
<evidence type="ECO:0000313" key="1">
    <source>
        <dbReference type="EMBL" id="RAN30429.1"/>
    </source>
</evidence>
<dbReference type="EMBL" id="AWFB01000089">
    <property type="protein sequence ID" value="RAN30429.1"/>
    <property type="molecule type" value="Genomic_DNA"/>
</dbReference>
<keyword evidence="2" id="KW-1185">Reference proteome</keyword>